<evidence type="ECO:0000256" key="2">
    <source>
        <dbReference type="PROSITE-ProRule" id="PRU00221"/>
    </source>
</evidence>
<dbReference type="PANTHER" id="PTHR19842">
    <property type="entry name" value="G BETA-LIKE PROTEIN GBL"/>
    <property type="match status" value="1"/>
</dbReference>
<dbReference type="PROSITE" id="PS50082">
    <property type="entry name" value="WD_REPEATS_2"/>
    <property type="match status" value="1"/>
</dbReference>
<dbReference type="SMART" id="SM00320">
    <property type="entry name" value="WD40"/>
    <property type="match status" value="6"/>
</dbReference>
<dbReference type="GO" id="GO:0031932">
    <property type="term" value="C:TORC2 complex"/>
    <property type="evidence" value="ECO:0007669"/>
    <property type="project" value="InterPro"/>
</dbReference>
<protein>
    <submittedName>
        <fullName evidence="4">WD40 repeat-like protein</fullName>
    </submittedName>
</protein>
<dbReference type="GO" id="GO:0032956">
    <property type="term" value="P:regulation of actin cytoskeleton organization"/>
    <property type="evidence" value="ECO:0007669"/>
    <property type="project" value="TreeGrafter"/>
</dbReference>
<evidence type="ECO:0000256" key="3">
    <source>
        <dbReference type="SAM" id="MobiDB-lite"/>
    </source>
</evidence>
<comment type="similarity">
    <text evidence="1">Belongs to the WD repeat LST8 family.</text>
</comment>
<reference evidence="4 5" key="1">
    <citation type="journal article" date="2018" name="Mol. Ecol.">
        <title>The obligate alkalophilic soda-lake fungus Sodiomyces alkalinus has shifted to a protein diet.</title>
        <authorList>
            <person name="Grum-Grzhimaylo A.A."/>
            <person name="Falkoski D.L."/>
            <person name="van den Heuvel J."/>
            <person name="Valero-Jimenez C.A."/>
            <person name="Min B."/>
            <person name="Choi I.G."/>
            <person name="Lipzen A."/>
            <person name="Daum C.G."/>
            <person name="Aanen D.K."/>
            <person name="Tsang A."/>
            <person name="Henrissat B."/>
            <person name="Bilanenko E.N."/>
            <person name="de Vries R.P."/>
            <person name="van Kan J.A.L."/>
            <person name="Grigoriev I.V."/>
            <person name="Debets A.J.M."/>
        </authorList>
    </citation>
    <scope>NUCLEOTIDE SEQUENCE [LARGE SCALE GENOMIC DNA]</scope>
    <source>
        <strain evidence="4 5">F11</strain>
    </source>
</reference>
<proteinExistence type="inferred from homology"/>
<organism evidence="4 5">
    <name type="scientific">Sodiomyces alkalinus (strain CBS 110278 / VKM F-3762 / F11)</name>
    <name type="common">Alkaliphilic filamentous fungus</name>
    <dbReference type="NCBI Taxonomy" id="1314773"/>
    <lineage>
        <taxon>Eukaryota</taxon>
        <taxon>Fungi</taxon>
        <taxon>Dikarya</taxon>
        <taxon>Ascomycota</taxon>
        <taxon>Pezizomycotina</taxon>
        <taxon>Sordariomycetes</taxon>
        <taxon>Hypocreomycetidae</taxon>
        <taxon>Glomerellales</taxon>
        <taxon>Plectosphaerellaceae</taxon>
        <taxon>Sodiomyces</taxon>
    </lineage>
</organism>
<feature type="region of interest" description="Disordered" evidence="3">
    <location>
        <begin position="258"/>
        <end position="281"/>
    </location>
</feature>
<feature type="region of interest" description="Disordered" evidence="3">
    <location>
        <begin position="33"/>
        <end position="71"/>
    </location>
</feature>
<dbReference type="InterPro" id="IPR037588">
    <property type="entry name" value="MLST8"/>
</dbReference>
<dbReference type="GO" id="GO:0031931">
    <property type="term" value="C:TORC1 complex"/>
    <property type="evidence" value="ECO:0007669"/>
    <property type="project" value="InterPro"/>
</dbReference>
<keyword evidence="2" id="KW-0853">WD repeat</keyword>
<dbReference type="InterPro" id="IPR001680">
    <property type="entry name" value="WD40_rpt"/>
</dbReference>
<name>A0A3N2Q0J5_SODAK</name>
<dbReference type="AlphaFoldDB" id="A0A3N2Q0J5"/>
<evidence type="ECO:0000313" key="4">
    <source>
        <dbReference type="EMBL" id="ROT40216.1"/>
    </source>
</evidence>
<feature type="region of interest" description="Disordered" evidence="3">
    <location>
        <begin position="934"/>
        <end position="978"/>
    </location>
</feature>
<evidence type="ECO:0000313" key="5">
    <source>
        <dbReference type="Proteomes" id="UP000272025"/>
    </source>
</evidence>
<dbReference type="SUPFAM" id="SSF50978">
    <property type="entry name" value="WD40 repeat-like"/>
    <property type="match status" value="1"/>
</dbReference>
<dbReference type="PANTHER" id="PTHR19842:SF2">
    <property type="entry name" value="WD REPEAT PROTEIN (AFU_ORTHOLOGUE AFUA_5G04300)"/>
    <property type="match status" value="1"/>
</dbReference>
<feature type="repeat" description="WD" evidence="2">
    <location>
        <begin position="841"/>
        <end position="876"/>
    </location>
</feature>
<dbReference type="GeneID" id="39577118"/>
<dbReference type="OrthoDB" id="10248252at2759"/>
<feature type="region of interest" description="Disordered" evidence="3">
    <location>
        <begin position="161"/>
        <end position="245"/>
    </location>
</feature>
<dbReference type="EMBL" id="ML119052">
    <property type="protein sequence ID" value="ROT40216.1"/>
    <property type="molecule type" value="Genomic_DNA"/>
</dbReference>
<feature type="compositionally biased region" description="Polar residues" evidence="3">
    <location>
        <begin position="263"/>
        <end position="274"/>
    </location>
</feature>
<dbReference type="GO" id="GO:0031929">
    <property type="term" value="P:TOR signaling"/>
    <property type="evidence" value="ECO:0007669"/>
    <property type="project" value="InterPro"/>
</dbReference>
<dbReference type="Proteomes" id="UP000272025">
    <property type="component" value="Unassembled WGS sequence"/>
</dbReference>
<dbReference type="InterPro" id="IPR036322">
    <property type="entry name" value="WD40_repeat_dom_sf"/>
</dbReference>
<evidence type="ECO:0000256" key="1">
    <source>
        <dbReference type="ARBA" id="ARBA00009890"/>
    </source>
</evidence>
<dbReference type="InterPro" id="IPR015943">
    <property type="entry name" value="WD40/YVTN_repeat-like_dom_sf"/>
</dbReference>
<dbReference type="Gene3D" id="2.130.10.10">
    <property type="entry name" value="YVTN repeat-like/Quinoprotein amine dehydrogenase"/>
    <property type="match status" value="1"/>
</dbReference>
<accession>A0A3N2Q0J5</accession>
<sequence length="1106" mass="122909">MHESYAQNVDASSMPMATAVSVSFSSLPSEGGAISFDHPPSQLNSSVSFRPASSGGAYHDAEPPPKKQRVIPPEVGAKGPWQSISECIEAYILPAVDQQVSCLSDTGLQLGDLEDISDKVVDRITNDPRFKTEYVLSRGHLTLSCQRLLTEQIADEVNRLSEQRVPSNSPDEELQRSVTPTAPGPEFTTTIRLATPPCLTPTRDRPLPSIETPNAPHVATPSATPNARRQTARASETGNHVSPLKYRRQARALAWKYPEAQKSRLSSTGSQQPRGKSKKRHTYLSLPRLPYLKASDRKRILRGSAEFFLLLRPPPHLDQGDSIYHVDFTREESETAWRIARELRHQRDAATSASPGELESFWTSQRGADLAALAKQICLRDGLERRDEDAVLNFLEDQTRSQTNAVATALSLELDELDKQGEVVRRSRLPSLLLTREMEGGRGFGRMRRLVNFTNEFRKLREDDLELHAEWTGCAGDIATITWVSNNGYLCGTTAHSDAHNQQYNKPGNLLLGSPSLGSLRGYPQHRIVRPLVEKGENASEAMRESQDPWLYCSVVSSDYDAAHDRAFTSSFDKTVKVWKVDKNGAAMELLGTWPHEGNVNFVAASKNGSGLVATAADVPSEAVRVYYVTDGDVSSSPYRTFSGSRTWNEDDKNTQETQKWAYYPATMQWGVAPGVQHLLLVGYSPRSFSIHDDDIPEEKRQSGEICLWDCITGERRKVLTATTQNVFEVAWHPTQPGFIVATSPAGLHVDEHVRTQIRVFRPTDSPDEIGAFTEVQCLDCTAADINELTIMPCSMSHCYITAAATDGNVYVWDTARGDDPIHVLCHDVPVEESSGDFYERERDDTGVKFTAWGTSQDRFYTGGSDGMVKVWNVRNLRNPLVRDLLEAPGPISFGAFSPDRSKLAIGDATGRVFLLSVDEADQQPADCVELGASRAGPMATLTTSTSTSTSRRRRRPKGFQPHATPPPPEGMEPTSGRAEARKYLEAGQLRIHKNPCIGAVQGERYPTLGMYYAQLHKDGDPLQPLVGYVDQEQRENATMYSQKLRTLRAPLPPSSDTLERHRWNVTRDLDLRALPALTQQELEEDGVRLDDFSDEAAWDFEYEEE</sequence>
<dbReference type="STRING" id="1314773.A0A3N2Q0J5"/>
<dbReference type="RefSeq" id="XP_028468022.1">
    <property type="nucleotide sequence ID" value="XM_028608640.1"/>
</dbReference>
<gene>
    <name evidence="4" type="ORF">SODALDRAFT_290243</name>
</gene>
<feature type="compositionally biased region" description="Polar residues" evidence="3">
    <location>
        <begin position="221"/>
        <end position="240"/>
    </location>
</feature>
<keyword evidence="5" id="KW-1185">Reference proteome</keyword>